<comment type="caution">
    <text evidence="2">The sequence shown here is derived from an EMBL/GenBank/DDBJ whole genome shotgun (WGS) entry which is preliminary data.</text>
</comment>
<evidence type="ECO:0000259" key="1">
    <source>
        <dbReference type="Pfam" id="PF01243"/>
    </source>
</evidence>
<reference evidence="2" key="1">
    <citation type="journal article" date="2014" name="Front. Microbiol.">
        <title>High frequency of phylogenetically diverse reductive dehalogenase-homologous genes in deep subseafloor sedimentary metagenomes.</title>
        <authorList>
            <person name="Kawai M."/>
            <person name="Futagami T."/>
            <person name="Toyoda A."/>
            <person name="Takaki Y."/>
            <person name="Nishi S."/>
            <person name="Hori S."/>
            <person name="Arai W."/>
            <person name="Tsubouchi T."/>
            <person name="Morono Y."/>
            <person name="Uchiyama I."/>
            <person name="Ito T."/>
            <person name="Fujiyama A."/>
            <person name="Inagaki F."/>
            <person name="Takami H."/>
        </authorList>
    </citation>
    <scope>NUCLEOTIDE SEQUENCE</scope>
    <source>
        <strain evidence="2">Expedition CK06-06</strain>
    </source>
</reference>
<dbReference type="Gene3D" id="2.30.110.10">
    <property type="entry name" value="Electron Transport, Fmn-binding Protein, Chain A"/>
    <property type="match status" value="1"/>
</dbReference>
<dbReference type="SUPFAM" id="SSF50475">
    <property type="entry name" value="FMN-binding split barrel"/>
    <property type="match status" value="1"/>
</dbReference>
<dbReference type="InterPro" id="IPR012349">
    <property type="entry name" value="Split_barrel_FMN-bd"/>
</dbReference>
<evidence type="ECO:0000313" key="2">
    <source>
        <dbReference type="EMBL" id="GAH57117.1"/>
    </source>
</evidence>
<feature type="domain" description="Pyridoxamine 5'-phosphate oxidase N-terminal" evidence="1">
    <location>
        <begin position="25"/>
        <end position="107"/>
    </location>
</feature>
<sequence length="164" mass="18686">MEKSKAEIEKIILGFLQEHGENYFTCALATCWDNQPRNTPVDARNDGLNMYFVADPGGKLENIRRNPNVCLAVFIPVGKGYMKNVRGLQMWGKAHIITMDENPAEFEKGFRTIKLDEISMVSNNIPFPEEAKPKITMVKIVPQRISYFVSTGEKPAKYIWEAED</sequence>
<dbReference type="InterPro" id="IPR011576">
    <property type="entry name" value="Pyridox_Oxase_N"/>
</dbReference>
<dbReference type="EMBL" id="BARU01025113">
    <property type="protein sequence ID" value="GAH57117.1"/>
    <property type="molecule type" value="Genomic_DNA"/>
</dbReference>
<organism evidence="2">
    <name type="scientific">marine sediment metagenome</name>
    <dbReference type="NCBI Taxonomy" id="412755"/>
    <lineage>
        <taxon>unclassified sequences</taxon>
        <taxon>metagenomes</taxon>
        <taxon>ecological metagenomes</taxon>
    </lineage>
</organism>
<protein>
    <recommendedName>
        <fullName evidence="1">Pyridoxamine 5'-phosphate oxidase N-terminal domain-containing protein</fullName>
    </recommendedName>
</protein>
<accession>X1GIW5</accession>
<dbReference type="AlphaFoldDB" id="X1GIW5"/>
<gene>
    <name evidence="2" type="ORF">S03H2_40497</name>
</gene>
<dbReference type="Pfam" id="PF01243">
    <property type="entry name" value="PNPOx_N"/>
    <property type="match status" value="1"/>
</dbReference>
<name>X1GIW5_9ZZZZ</name>
<proteinExistence type="predicted"/>